<evidence type="ECO:0000256" key="1">
    <source>
        <dbReference type="SAM" id="Phobius"/>
    </source>
</evidence>
<protein>
    <submittedName>
        <fullName evidence="2">CU044_5270 family protein</fullName>
    </submittedName>
</protein>
<evidence type="ECO:0000313" key="3">
    <source>
        <dbReference type="Proteomes" id="UP000669179"/>
    </source>
</evidence>
<keyword evidence="3" id="KW-1185">Reference proteome</keyword>
<sequence length="343" mass="37319">MSTTTDRAMAALKPAALDDLDQAPPDEAMDAQISRIVATPRTGGRSRRRGVPRMPLLLTAGLATAAAAAVVIPQVVNGSGGATHPRPSNPPAAAPMEARKVLLAGAQSAERAQGPADGKYWHLKTRRCAPGGYGQVPYHYTVCTTQDSWTSKTGFDRNLLGIDQKIVFATPGDKAKWQSAGSPKLTESRAYTEHRFPVFHYWGLDGNRKSLDELRRLPSDPSALRKMVAKTYRGTPKTSADLDDHIWLMAPELFNQPITPATRAGLYRMLAQIKGVRNTGITKDVEGRDAIVLQYGDTRLAFRADTHEFLSDDFQGGGTFSNAQLQAEWTNVMGARQGERGYS</sequence>
<comment type="caution">
    <text evidence="2">The sequence shown here is derived from an EMBL/GenBank/DDBJ whole genome shotgun (WGS) entry which is preliminary data.</text>
</comment>
<dbReference type="EMBL" id="JAGEOJ010000007">
    <property type="protein sequence ID" value="MBO2449191.1"/>
    <property type="molecule type" value="Genomic_DNA"/>
</dbReference>
<keyword evidence="1" id="KW-0812">Transmembrane</keyword>
<dbReference type="NCBIfam" id="NF038083">
    <property type="entry name" value="CU044_5270_fam"/>
    <property type="match status" value="1"/>
</dbReference>
<accession>A0A939PIJ6</accession>
<keyword evidence="1" id="KW-0472">Membrane</keyword>
<dbReference type="Proteomes" id="UP000669179">
    <property type="component" value="Unassembled WGS sequence"/>
</dbReference>
<reference evidence="2" key="1">
    <citation type="submission" date="2021-03" db="EMBL/GenBank/DDBJ databases">
        <authorList>
            <person name="Kanchanasin P."/>
            <person name="Saeng-In P."/>
            <person name="Phongsopitanun W."/>
            <person name="Yuki M."/>
            <person name="Kudo T."/>
            <person name="Ohkuma M."/>
            <person name="Tanasupawat S."/>
        </authorList>
    </citation>
    <scope>NUCLEOTIDE SEQUENCE</scope>
    <source>
        <strain evidence="2">GKU 128</strain>
    </source>
</reference>
<proteinExistence type="predicted"/>
<keyword evidence="1" id="KW-1133">Transmembrane helix</keyword>
<organism evidence="2 3">
    <name type="scientific">Actinomadura barringtoniae</name>
    <dbReference type="NCBI Taxonomy" id="1427535"/>
    <lineage>
        <taxon>Bacteria</taxon>
        <taxon>Bacillati</taxon>
        <taxon>Actinomycetota</taxon>
        <taxon>Actinomycetes</taxon>
        <taxon>Streptosporangiales</taxon>
        <taxon>Thermomonosporaceae</taxon>
        <taxon>Actinomadura</taxon>
    </lineage>
</organism>
<dbReference type="AlphaFoldDB" id="A0A939PIJ6"/>
<evidence type="ECO:0000313" key="2">
    <source>
        <dbReference type="EMBL" id="MBO2449191.1"/>
    </source>
</evidence>
<dbReference type="InterPro" id="IPR047789">
    <property type="entry name" value="CU044_5270-like"/>
</dbReference>
<dbReference type="RefSeq" id="WP_208257052.1">
    <property type="nucleotide sequence ID" value="NZ_JAGEOJ010000007.1"/>
</dbReference>
<name>A0A939PIJ6_9ACTN</name>
<feature type="transmembrane region" description="Helical" evidence="1">
    <location>
        <begin position="55"/>
        <end position="76"/>
    </location>
</feature>
<gene>
    <name evidence="2" type="ORF">J4573_18955</name>
</gene>